<gene>
    <name evidence="1" type="ORF">RhiirA1_499060</name>
</gene>
<dbReference type="VEuPathDB" id="FungiDB:RhiirA1_499060"/>
<dbReference type="AlphaFoldDB" id="A0A2I1FA80"/>
<sequence length="145" mass="17127">MCENSCICYTGQYISYQSCPVCESARLDARKKVMPYLSIIDRLNVQYKNETRAKELLYHYEYIRNKNNNDLDDIFDGKFYKELVNDELFSDKRDIAFTASCDGYQIFKQRTDDCWLFLIINNNLHPSLRVKKENLLVPFLIPGPN</sequence>
<dbReference type="VEuPathDB" id="FungiDB:FUN_022288"/>
<dbReference type="EMBL" id="LLXH01001922">
    <property type="protein sequence ID" value="PKC57109.1"/>
    <property type="molecule type" value="Genomic_DNA"/>
</dbReference>
<dbReference type="Proteomes" id="UP000232688">
    <property type="component" value="Unassembled WGS sequence"/>
</dbReference>
<dbReference type="OrthoDB" id="2445277at2759"/>
<evidence type="ECO:0000313" key="1">
    <source>
        <dbReference type="EMBL" id="PKC57109.1"/>
    </source>
</evidence>
<accession>A0A2I1FA80</accession>
<protein>
    <submittedName>
        <fullName evidence="1">Uncharacterized protein</fullName>
    </submittedName>
</protein>
<evidence type="ECO:0000313" key="2">
    <source>
        <dbReference type="Proteomes" id="UP000232688"/>
    </source>
</evidence>
<comment type="caution">
    <text evidence="1">The sequence shown here is derived from an EMBL/GenBank/DDBJ whole genome shotgun (WGS) entry which is preliminary data.</text>
</comment>
<reference evidence="1 2" key="1">
    <citation type="submission" date="2017-10" db="EMBL/GenBank/DDBJ databases">
        <title>Extensive intraspecific genome diversity in a model arbuscular mycorrhizal fungus.</title>
        <authorList>
            <person name="Chen E.C.H."/>
            <person name="Morin E."/>
            <person name="Baudet D."/>
            <person name="Noel J."/>
            <person name="Ndikumana S."/>
            <person name="Charron P."/>
            <person name="St-Onge C."/>
            <person name="Giorgi J."/>
            <person name="Grigoriev I.V."/>
            <person name="Roux C."/>
            <person name="Martin F.M."/>
            <person name="Corradi N."/>
        </authorList>
    </citation>
    <scope>NUCLEOTIDE SEQUENCE [LARGE SCALE GENOMIC DNA]</scope>
    <source>
        <strain evidence="1 2">A1</strain>
    </source>
</reference>
<organism evidence="1 2">
    <name type="scientific">Rhizophagus irregularis</name>
    <dbReference type="NCBI Taxonomy" id="588596"/>
    <lineage>
        <taxon>Eukaryota</taxon>
        <taxon>Fungi</taxon>
        <taxon>Fungi incertae sedis</taxon>
        <taxon>Mucoromycota</taxon>
        <taxon>Glomeromycotina</taxon>
        <taxon>Glomeromycetes</taxon>
        <taxon>Glomerales</taxon>
        <taxon>Glomeraceae</taxon>
        <taxon>Rhizophagus</taxon>
    </lineage>
</organism>
<name>A0A2I1FA80_9GLOM</name>
<reference evidence="1 2" key="2">
    <citation type="submission" date="2017-10" db="EMBL/GenBank/DDBJ databases">
        <title>Genome analyses suggest a sexual origin of heterokaryosis in a supposedly ancient asexual fungus.</title>
        <authorList>
            <person name="Corradi N."/>
            <person name="Sedzielewska K."/>
            <person name="Noel J."/>
            <person name="Charron P."/>
            <person name="Farinelli L."/>
            <person name="Marton T."/>
            <person name="Kruger M."/>
            <person name="Pelin A."/>
            <person name="Brachmann A."/>
            <person name="Corradi N."/>
        </authorList>
    </citation>
    <scope>NUCLEOTIDE SEQUENCE [LARGE SCALE GENOMIC DNA]</scope>
    <source>
        <strain evidence="1 2">A1</strain>
    </source>
</reference>
<proteinExistence type="predicted"/>